<feature type="compositionally biased region" description="Basic and acidic residues" evidence="1">
    <location>
        <begin position="68"/>
        <end position="80"/>
    </location>
</feature>
<name>A0A4P6XQJ5_9ASCO</name>
<evidence type="ECO:0000313" key="3">
    <source>
        <dbReference type="Proteomes" id="UP000292447"/>
    </source>
</evidence>
<keyword evidence="3" id="KW-1185">Reference proteome</keyword>
<feature type="region of interest" description="Disordered" evidence="1">
    <location>
        <begin position="147"/>
        <end position="170"/>
    </location>
</feature>
<dbReference type="Proteomes" id="UP000292447">
    <property type="component" value="Chromosome V"/>
</dbReference>
<dbReference type="EMBL" id="CP034460">
    <property type="protein sequence ID" value="QBM89802.1"/>
    <property type="molecule type" value="Genomic_DNA"/>
</dbReference>
<feature type="region of interest" description="Disordered" evidence="1">
    <location>
        <begin position="59"/>
        <end position="80"/>
    </location>
</feature>
<organism evidence="2 3">
    <name type="scientific">Metschnikowia aff. pulcherrima</name>
    <dbReference type="NCBI Taxonomy" id="2163413"/>
    <lineage>
        <taxon>Eukaryota</taxon>
        <taxon>Fungi</taxon>
        <taxon>Dikarya</taxon>
        <taxon>Ascomycota</taxon>
        <taxon>Saccharomycotina</taxon>
        <taxon>Pichiomycetes</taxon>
        <taxon>Metschnikowiaceae</taxon>
        <taxon>Metschnikowia</taxon>
    </lineage>
</organism>
<dbReference type="AlphaFoldDB" id="A0A4P6XQJ5"/>
<feature type="compositionally biased region" description="Basic residues" evidence="1">
    <location>
        <begin position="276"/>
        <end position="288"/>
    </location>
</feature>
<reference evidence="3" key="1">
    <citation type="submission" date="2019-03" db="EMBL/GenBank/DDBJ databases">
        <title>Snf2 controls pulcherriminic acid biosynthesis and connects pigmentation and antifungal activity of the yeast Metschnikowia pulcherrima.</title>
        <authorList>
            <person name="Gore-Lloyd D."/>
            <person name="Sumann I."/>
            <person name="Brachmann A.O."/>
            <person name="Schneeberger K."/>
            <person name="Ortiz-Merino R.A."/>
            <person name="Moreno-Beltran M."/>
            <person name="Schlaefli M."/>
            <person name="Kirner P."/>
            <person name="Santos Kron A."/>
            <person name="Wolfe K.H."/>
            <person name="Piel J."/>
            <person name="Ahrens C.H."/>
            <person name="Henk D."/>
            <person name="Freimoser F.M."/>
        </authorList>
    </citation>
    <scope>NUCLEOTIDE SEQUENCE [LARGE SCALE GENOMIC DNA]</scope>
    <source>
        <strain evidence="3">APC 1.2</strain>
    </source>
</reference>
<feature type="region of interest" description="Disordered" evidence="1">
    <location>
        <begin position="272"/>
        <end position="295"/>
    </location>
</feature>
<feature type="compositionally biased region" description="Basic and acidic residues" evidence="1">
    <location>
        <begin position="1"/>
        <end position="16"/>
    </location>
</feature>
<feature type="region of interest" description="Disordered" evidence="1">
    <location>
        <begin position="355"/>
        <end position="379"/>
    </location>
</feature>
<proteinExistence type="predicted"/>
<accession>A0A4P6XQJ5</accession>
<evidence type="ECO:0000313" key="2">
    <source>
        <dbReference type="EMBL" id="QBM89802.1"/>
    </source>
</evidence>
<sequence>MTKENAKKPKDTHPQPEQEDASLDAGPEHVHRASAMQRMIDIKKSYDFWQDLVSKNVRKKLRSGRSSESAREKEAAAERLRDDALSAEYAAVYNDIVSRGTDSFSEQDLHLLRKRLDEIVARNGFKVKESEVDRLVETCLGQVKKTQGFDPYGNEDEEGLHDDNAGPENTEAEELHAQDDYDVEEVRDENKFLYEYPSRHHHFEVELSDGPPGAEADADEPSCEFTFEYDRDGKLIPTANNIEEKLRLMNLQSQISSEALSLAQAQALAIAQASSSKKKKKTKKKKSKAKGEDEHGACGDAGLNVCLFCQYEDFYGVKPVYSRRRQDFTHKWEMERRMKIREKLELAKLGARLRHEQRRHDEHAAEYDLEGSHGTVQDA</sequence>
<protein>
    <submittedName>
        <fullName evidence="2">Uncharacterized protein</fullName>
    </submittedName>
</protein>
<evidence type="ECO:0000256" key="1">
    <source>
        <dbReference type="SAM" id="MobiDB-lite"/>
    </source>
</evidence>
<feature type="region of interest" description="Disordered" evidence="1">
    <location>
        <begin position="1"/>
        <end position="34"/>
    </location>
</feature>
<gene>
    <name evidence="2" type="ORF">METSCH_E00350</name>
</gene>